<accession>A0AAE9F306</accession>
<reference evidence="3 4" key="1">
    <citation type="submission" date="2022-04" db="EMBL/GenBank/DDBJ databases">
        <title>Chromosome-level reference genomes for two strains of Caenorhabditis briggsae: an improved platform for comparative genomics.</title>
        <authorList>
            <person name="Stevens L."/>
            <person name="Andersen E."/>
        </authorList>
    </citation>
    <scope>NUCLEOTIDE SEQUENCE [LARGE SCALE GENOMIC DNA]</scope>
    <source>
        <strain evidence="3">VX34</strain>
        <tissue evidence="3">Whole-organism</tissue>
    </source>
</reference>
<dbReference type="PANTHER" id="PTHR36946:SF5">
    <property type="entry name" value="SALIVARY LIPOCALIN"/>
    <property type="match status" value="1"/>
</dbReference>
<sequence>MRTFIVLLLVTLCLAEDHLLPNVFEELFPNAPKSDVLELTKEINQQKTPKKAKIVLDNWIQRHWDPIPETTRSEQEATTQQYVTENQGDTDKPTTTRSYYYGGYDGYGSYYGSPSNYYGGYNSSYSSYNGYGGYGNSYGGYNGSYSSYNGYGDYGSFGNSNSIYKSPYGSYNGYDGYGNYYSSSSYSGTKEKQSSNNVGGIFRDLIGEKVVTESYAIRVEDRPEGFNAEEYGEKMQPDEWEEDYWVRIITNSSLRTKRSCSSNKHLVRQKALSFIDHRATIKSLIRFSVNRSLKERVLEKSEAPKMYKLFWDADKESGNEFSHTEQDFYGKITMYEWSNERTIVSGKFEGLFTHFRENRKKAELLDWSLDGFHAC</sequence>
<feature type="compositionally biased region" description="Polar residues" evidence="1">
    <location>
        <begin position="76"/>
        <end position="88"/>
    </location>
</feature>
<proteinExistence type="predicted"/>
<dbReference type="Proteomes" id="UP000829354">
    <property type="component" value="Chromosome V"/>
</dbReference>
<evidence type="ECO:0000256" key="1">
    <source>
        <dbReference type="SAM" id="MobiDB-lite"/>
    </source>
</evidence>
<feature type="signal peptide" evidence="2">
    <location>
        <begin position="1"/>
        <end position="15"/>
    </location>
</feature>
<dbReference type="PANTHER" id="PTHR36946">
    <property type="entry name" value="PROTEIN CBG13897-RELATED"/>
    <property type="match status" value="1"/>
</dbReference>
<keyword evidence="4" id="KW-1185">Reference proteome</keyword>
<feature type="region of interest" description="Disordered" evidence="1">
    <location>
        <begin position="67"/>
        <end position="96"/>
    </location>
</feature>
<name>A0AAE9F306_CAEBR</name>
<keyword evidence="2" id="KW-0732">Signal</keyword>
<organism evidence="3 4">
    <name type="scientific">Caenorhabditis briggsae</name>
    <dbReference type="NCBI Taxonomy" id="6238"/>
    <lineage>
        <taxon>Eukaryota</taxon>
        <taxon>Metazoa</taxon>
        <taxon>Ecdysozoa</taxon>
        <taxon>Nematoda</taxon>
        <taxon>Chromadorea</taxon>
        <taxon>Rhabditida</taxon>
        <taxon>Rhabditina</taxon>
        <taxon>Rhabditomorpha</taxon>
        <taxon>Rhabditoidea</taxon>
        <taxon>Rhabditidae</taxon>
        <taxon>Peloderinae</taxon>
        <taxon>Caenorhabditis</taxon>
    </lineage>
</organism>
<evidence type="ECO:0000256" key="2">
    <source>
        <dbReference type="SAM" id="SignalP"/>
    </source>
</evidence>
<feature type="chain" id="PRO_5042091227" evidence="2">
    <location>
        <begin position="16"/>
        <end position="375"/>
    </location>
</feature>
<protein>
    <submittedName>
        <fullName evidence="3">Uncharacterized protein</fullName>
    </submittedName>
</protein>
<dbReference type="AlphaFoldDB" id="A0AAE9F306"/>
<dbReference type="EMBL" id="CP092624">
    <property type="protein sequence ID" value="UMM37450.1"/>
    <property type="molecule type" value="Genomic_DNA"/>
</dbReference>
<evidence type="ECO:0000313" key="4">
    <source>
        <dbReference type="Proteomes" id="UP000829354"/>
    </source>
</evidence>
<evidence type="ECO:0000313" key="3">
    <source>
        <dbReference type="EMBL" id="UMM37450.1"/>
    </source>
</evidence>
<gene>
    <name evidence="3" type="ORF">L5515_009205</name>
</gene>